<name>A0A841JVC0_9BACT</name>
<organism evidence="2 3">
    <name type="scientific">Silvibacterium bohemicum</name>
    <dbReference type="NCBI Taxonomy" id="1577686"/>
    <lineage>
        <taxon>Bacteria</taxon>
        <taxon>Pseudomonadati</taxon>
        <taxon>Acidobacteriota</taxon>
        <taxon>Terriglobia</taxon>
        <taxon>Terriglobales</taxon>
        <taxon>Acidobacteriaceae</taxon>
        <taxon>Silvibacterium</taxon>
    </lineage>
</organism>
<feature type="compositionally biased region" description="Polar residues" evidence="1">
    <location>
        <begin position="44"/>
        <end position="60"/>
    </location>
</feature>
<evidence type="ECO:0000313" key="3">
    <source>
        <dbReference type="Proteomes" id="UP000538666"/>
    </source>
</evidence>
<dbReference type="Proteomes" id="UP000538666">
    <property type="component" value="Unassembled WGS sequence"/>
</dbReference>
<proteinExistence type="predicted"/>
<gene>
    <name evidence="2" type="ORF">HNQ77_001638</name>
</gene>
<dbReference type="EMBL" id="JACHEK010000003">
    <property type="protein sequence ID" value="MBB6143689.1"/>
    <property type="molecule type" value="Genomic_DNA"/>
</dbReference>
<dbReference type="AlphaFoldDB" id="A0A841JVC0"/>
<reference evidence="2 3" key="1">
    <citation type="submission" date="2020-08" db="EMBL/GenBank/DDBJ databases">
        <title>Genomic Encyclopedia of Type Strains, Phase IV (KMG-IV): sequencing the most valuable type-strain genomes for metagenomic binning, comparative biology and taxonomic classification.</title>
        <authorList>
            <person name="Goeker M."/>
        </authorList>
    </citation>
    <scope>NUCLEOTIDE SEQUENCE [LARGE SCALE GENOMIC DNA]</scope>
    <source>
        <strain evidence="2 3">DSM 103733</strain>
    </source>
</reference>
<keyword evidence="3" id="KW-1185">Reference proteome</keyword>
<evidence type="ECO:0000256" key="1">
    <source>
        <dbReference type="SAM" id="MobiDB-lite"/>
    </source>
</evidence>
<feature type="region of interest" description="Disordered" evidence="1">
    <location>
        <begin position="44"/>
        <end position="77"/>
    </location>
</feature>
<protein>
    <submittedName>
        <fullName evidence="2">Uncharacterized protein</fullName>
    </submittedName>
</protein>
<comment type="caution">
    <text evidence="2">The sequence shown here is derived from an EMBL/GenBank/DDBJ whole genome shotgun (WGS) entry which is preliminary data.</text>
</comment>
<evidence type="ECO:0000313" key="2">
    <source>
        <dbReference type="EMBL" id="MBB6143689.1"/>
    </source>
</evidence>
<sequence length="77" mass="8735">MCRVNSRFLSIHTVMILSLFCKLDDQDRVLMGWLRTRVRCSTDTPAVRRSNTGTNASSLTRGAMRSARHYGRQGSCQ</sequence>
<accession>A0A841JVC0</accession>